<evidence type="ECO:0000313" key="2">
    <source>
        <dbReference type="Proteomes" id="UP000595823"/>
    </source>
</evidence>
<evidence type="ECO:0000313" key="1">
    <source>
        <dbReference type="EMBL" id="QQK77962.1"/>
    </source>
</evidence>
<accession>A0A7T6Z6Y4</accession>
<dbReference type="EMBL" id="CP054705">
    <property type="protein sequence ID" value="QQK77962.1"/>
    <property type="molecule type" value="Genomic_DNA"/>
</dbReference>
<sequence length="338" mass="38291">MSETSHKLLTASEIGCLWTTYIAKSMLRCVYIYSQQIIKDEDVRTLIQGSYEQTVQDMDTIRMIFDAENLAIPIGFTDQDVNTKADALFDDTFFLDYLNKVGKLSNTQYATFQAMCTRKDIRAFFAHCLTNASQLYDQTTETMLEKGLLIRPPNISPPQQVDFIDRTNYKSGFSLFGDKRSLNAIEISHLYGNLETNALGIMLCTGFGQTAKSQKVRDYMLRGRDISKKHVKLFSDSLVKSDIQAPMTWDASVLNSTDPPFSDKLMMVHTNLLIQASIGRYGVAAGSSLRNDLVTMYTRLTAEISAYAEDGADLMIQHEWLEEPPRTVDREQIIKKKN</sequence>
<dbReference type="InterPro" id="IPR012347">
    <property type="entry name" value="Ferritin-like"/>
</dbReference>
<dbReference type="InterPro" id="IPR021617">
    <property type="entry name" value="DUF3231"/>
</dbReference>
<dbReference type="KEGG" id="scia:HUG15_21850"/>
<dbReference type="Gene3D" id="1.20.1260.10">
    <property type="match status" value="2"/>
</dbReference>
<keyword evidence="2" id="KW-1185">Reference proteome</keyword>
<dbReference type="RefSeq" id="WP_200125803.1">
    <property type="nucleotide sequence ID" value="NZ_CP054705.1"/>
</dbReference>
<proteinExistence type="predicted"/>
<organism evidence="1 2">
    <name type="scientific">Salicibibacter cibarius</name>
    <dbReference type="NCBI Taxonomy" id="2743000"/>
    <lineage>
        <taxon>Bacteria</taxon>
        <taxon>Bacillati</taxon>
        <taxon>Bacillota</taxon>
        <taxon>Bacilli</taxon>
        <taxon>Bacillales</taxon>
        <taxon>Bacillaceae</taxon>
        <taxon>Salicibibacter</taxon>
    </lineage>
</organism>
<name>A0A7T6Z6Y4_9BACI</name>
<protein>
    <submittedName>
        <fullName evidence="1">DUF3231 family protein</fullName>
    </submittedName>
</protein>
<dbReference type="Proteomes" id="UP000595823">
    <property type="component" value="Chromosome"/>
</dbReference>
<gene>
    <name evidence="1" type="ORF">HUG15_21850</name>
</gene>
<reference evidence="1 2" key="1">
    <citation type="submission" date="2020-06" db="EMBL/GenBank/DDBJ databases">
        <title>Genomic analysis of Salicibibacter sp. NKC5-3.</title>
        <authorList>
            <person name="Oh Y.J."/>
        </authorList>
    </citation>
    <scope>NUCLEOTIDE SEQUENCE [LARGE SCALE GENOMIC DNA]</scope>
    <source>
        <strain evidence="1 2">NKC5-3</strain>
    </source>
</reference>
<dbReference type="AlphaFoldDB" id="A0A7T6Z6Y4"/>
<dbReference type="Pfam" id="PF11553">
    <property type="entry name" value="DUF3231"/>
    <property type="match status" value="2"/>
</dbReference>